<evidence type="ECO:0000256" key="3">
    <source>
        <dbReference type="ARBA" id="ARBA00022691"/>
    </source>
</evidence>
<evidence type="ECO:0000256" key="1">
    <source>
        <dbReference type="ARBA" id="ARBA00022603"/>
    </source>
</evidence>
<dbReference type="Proteomes" id="UP000297280">
    <property type="component" value="Unassembled WGS sequence"/>
</dbReference>
<proteinExistence type="predicted"/>
<sequence length="377" mass="42267">MAILGTVEYNGVSLQAIYWYDVASKVPINGEISYQDLSTKCGLSVINLQRILRFAMIWNRCFTEPRKGFMAHSAASRILVDNPMARSGLGFMFDECWQAFSHTLDAVRNHGDTEDVTKTGLFKYHASRPEISRRMAKAKTCFSSAISVSSQASFLVKNYPWDTAAKVVDVGGAQGHMCVELAQTYPNLKVVLQDLPDVVDGIERTLSKNVKDRIEIIGNDLLTDQTVQADAYLFSQIFHNWPEAHCIKILRALIPQLKPGARVICYDHLLPEPRTIHLLREKAVRYGYNSVSLPVQSGIENRDMDMIILPLFNSRERDVDDWANLFQAADPRFGKPKAWIPEGSNLVIIEATWEGGGKGVQELTSVSVLLGRNNTYN</sequence>
<evidence type="ECO:0000313" key="5">
    <source>
        <dbReference type="EMBL" id="TGO83236.1"/>
    </source>
</evidence>
<dbReference type="InterPro" id="IPR029063">
    <property type="entry name" value="SAM-dependent_MTases_sf"/>
</dbReference>
<dbReference type="InterPro" id="IPR016461">
    <property type="entry name" value="COMT-like"/>
</dbReference>
<keyword evidence="2" id="KW-0808">Transferase</keyword>
<keyword evidence="1" id="KW-0489">Methyltransferase</keyword>
<dbReference type="InterPro" id="IPR001077">
    <property type="entry name" value="COMT_C"/>
</dbReference>
<reference evidence="5 6" key="1">
    <citation type="submission" date="2017-12" db="EMBL/GenBank/DDBJ databases">
        <title>Comparative genomics of Botrytis spp.</title>
        <authorList>
            <person name="Valero-Jimenez C.A."/>
            <person name="Tapia P."/>
            <person name="Veloso J."/>
            <person name="Silva-Moreno E."/>
            <person name="Staats M."/>
            <person name="Valdes J.H."/>
            <person name="Van Kan J.A.L."/>
        </authorList>
    </citation>
    <scope>NUCLEOTIDE SEQUENCE [LARGE SCALE GENOMIC DNA]</scope>
    <source>
        <strain evidence="5 6">MUCL3349</strain>
    </source>
</reference>
<accession>A0A4Z1KCV1</accession>
<dbReference type="AlphaFoldDB" id="A0A4Z1KCV1"/>
<protein>
    <recommendedName>
        <fullName evidence="4">O-methyltransferase C-terminal domain-containing protein</fullName>
    </recommendedName>
</protein>
<keyword evidence="3" id="KW-0949">S-adenosyl-L-methionine</keyword>
<dbReference type="GO" id="GO:0008171">
    <property type="term" value="F:O-methyltransferase activity"/>
    <property type="evidence" value="ECO:0007669"/>
    <property type="project" value="InterPro"/>
</dbReference>
<name>A0A4Z1KCV1_9HELO</name>
<dbReference type="PANTHER" id="PTHR43712">
    <property type="entry name" value="PUTATIVE (AFU_ORTHOLOGUE AFUA_4G14580)-RELATED"/>
    <property type="match status" value="1"/>
</dbReference>
<dbReference type="GO" id="GO:0032259">
    <property type="term" value="P:methylation"/>
    <property type="evidence" value="ECO:0007669"/>
    <property type="project" value="UniProtKB-KW"/>
</dbReference>
<dbReference type="Pfam" id="PF00891">
    <property type="entry name" value="Methyltransf_2"/>
    <property type="match status" value="1"/>
</dbReference>
<dbReference type="PROSITE" id="PS51683">
    <property type="entry name" value="SAM_OMT_II"/>
    <property type="match status" value="1"/>
</dbReference>
<dbReference type="STRING" id="87229.A0A4Z1KCV1"/>
<dbReference type="PANTHER" id="PTHR43712:SF12">
    <property type="entry name" value="STERIGMATOCYSTIN 8-O-METHYLTRANSFERASE"/>
    <property type="match status" value="1"/>
</dbReference>
<dbReference type="Gene3D" id="3.40.50.150">
    <property type="entry name" value="Vaccinia Virus protein VP39"/>
    <property type="match status" value="1"/>
</dbReference>
<dbReference type="SUPFAM" id="SSF53335">
    <property type="entry name" value="S-adenosyl-L-methionine-dependent methyltransferases"/>
    <property type="match status" value="1"/>
</dbReference>
<evidence type="ECO:0000259" key="4">
    <source>
        <dbReference type="Pfam" id="PF00891"/>
    </source>
</evidence>
<dbReference type="EMBL" id="PQXO01000677">
    <property type="protein sequence ID" value="TGO83236.1"/>
    <property type="molecule type" value="Genomic_DNA"/>
</dbReference>
<comment type="caution">
    <text evidence="5">The sequence shown here is derived from an EMBL/GenBank/DDBJ whole genome shotgun (WGS) entry which is preliminary data.</text>
</comment>
<dbReference type="CDD" id="cd02440">
    <property type="entry name" value="AdoMet_MTases"/>
    <property type="match status" value="1"/>
</dbReference>
<keyword evidence="6" id="KW-1185">Reference proteome</keyword>
<gene>
    <name evidence="5" type="ORF">BPOR_0678g00010</name>
</gene>
<evidence type="ECO:0000313" key="6">
    <source>
        <dbReference type="Proteomes" id="UP000297280"/>
    </source>
</evidence>
<organism evidence="5 6">
    <name type="scientific">Botrytis porri</name>
    <dbReference type="NCBI Taxonomy" id="87229"/>
    <lineage>
        <taxon>Eukaryota</taxon>
        <taxon>Fungi</taxon>
        <taxon>Dikarya</taxon>
        <taxon>Ascomycota</taxon>
        <taxon>Pezizomycotina</taxon>
        <taxon>Leotiomycetes</taxon>
        <taxon>Helotiales</taxon>
        <taxon>Sclerotiniaceae</taxon>
        <taxon>Botrytis</taxon>
    </lineage>
</organism>
<evidence type="ECO:0000256" key="2">
    <source>
        <dbReference type="ARBA" id="ARBA00022679"/>
    </source>
</evidence>
<feature type="domain" description="O-methyltransferase C-terminal" evidence="4">
    <location>
        <begin position="102"/>
        <end position="328"/>
    </location>
</feature>